<keyword evidence="3" id="KW-1185">Reference proteome</keyword>
<reference evidence="2 3" key="1">
    <citation type="journal article" date="2010" name="Science">
        <title>Genomic comparison of the ants Camponotus floridanus and Harpegnathos saltator.</title>
        <authorList>
            <person name="Bonasio R."/>
            <person name="Zhang G."/>
            <person name="Ye C."/>
            <person name="Mutti N.S."/>
            <person name="Fang X."/>
            <person name="Qin N."/>
            <person name="Donahue G."/>
            <person name="Yang P."/>
            <person name="Li Q."/>
            <person name="Li C."/>
            <person name="Zhang P."/>
            <person name="Huang Z."/>
            <person name="Berger S.L."/>
            <person name="Reinberg D."/>
            <person name="Wang J."/>
            <person name="Liebig J."/>
        </authorList>
    </citation>
    <scope>NUCLEOTIDE SEQUENCE [LARGE SCALE GENOMIC DNA]</scope>
    <source>
        <strain evidence="3">C129</strain>
    </source>
</reference>
<proteinExistence type="predicted"/>
<dbReference type="Gene3D" id="3.30.420.10">
    <property type="entry name" value="Ribonuclease H-like superfamily/Ribonuclease H"/>
    <property type="match status" value="1"/>
</dbReference>
<evidence type="ECO:0000313" key="2">
    <source>
        <dbReference type="EMBL" id="EFN62200.1"/>
    </source>
</evidence>
<dbReference type="GO" id="GO:0006313">
    <property type="term" value="P:DNA transposition"/>
    <property type="evidence" value="ECO:0007669"/>
    <property type="project" value="InterPro"/>
</dbReference>
<sequence length="118" mass="14271">NRSVSARIIAGHINHNRRRPISTSTIRNRLREAGLHSRQPVQIPYLTRRHRRLRLNYAYSLINRRQRKWNSVLFTDESRFCIFGNDRRVRVWRRLGERYSENCNRSIRAFHGGSVMVW</sequence>
<organism evidence="3">
    <name type="scientific">Camponotus floridanus</name>
    <name type="common">Florida carpenter ant</name>
    <dbReference type="NCBI Taxonomy" id="104421"/>
    <lineage>
        <taxon>Eukaryota</taxon>
        <taxon>Metazoa</taxon>
        <taxon>Ecdysozoa</taxon>
        <taxon>Arthropoda</taxon>
        <taxon>Hexapoda</taxon>
        <taxon>Insecta</taxon>
        <taxon>Pterygota</taxon>
        <taxon>Neoptera</taxon>
        <taxon>Endopterygota</taxon>
        <taxon>Hymenoptera</taxon>
        <taxon>Apocrita</taxon>
        <taxon>Aculeata</taxon>
        <taxon>Formicoidea</taxon>
        <taxon>Formicidae</taxon>
        <taxon>Formicinae</taxon>
        <taxon>Camponotus</taxon>
    </lineage>
</organism>
<dbReference type="STRING" id="104421.E2AWI9"/>
<dbReference type="EMBL" id="GL443333">
    <property type="protein sequence ID" value="EFN62200.1"/>
    <property type="molecule type" value="Genomic_DNA"/>
</dbReference>
<name>E2AWI9_CAMFO</name>
<dbReference type="GO" id="GO:0003677">
    <property type="term" value="F:DNA binding"/>
    <property type="evidence" value="ECO:0007669"/>
    <property type="project" value="InterPro"/>
</dbReference>
<accession>E2AWI9</accession>
<dbReference type="InParanoid" id="E2AWI9"/>
<evidence type="ECO:0000259" key="1">
    <source>
        <dbReference type="Pfam" id="PF01498"/>
    </source>
</evidence>
<dbReference type="InterPro" id="IPR002492">
    <property type="entry name" value="Transposase_Tc1-like"/>
</dbReference>
<feature type="non-terminal residue" evidence="2">
    <location>
        <position position="118"/>
    </location>
</feature>
<feature type="domain" description="Transposase Tc1-like" evidence="1">
    <location>
        <begin position="1"/>
        <end position="59"/>
    </location>
</feature>
<dbReference type="GO" id="GO:0015074">
    <property type="term" value="P:DNA integration"/>
    <property type="evidence" value="ECO:0007669"/>
    <property type="project" value="InterPro"/>
</dbReference>
<dbReference type="Pfam" id="PF01498">
    <property type="entry name" value="HTH_Tnp_Tc3_2"/>
    <property type="match status" value="1"/>
</dbReference>
<dbReference type="OMA" id="AGHINHN"/>
<dbReference type="AlphaFoldDB" id="E2AWI9"/>
<protein>
    <submittedName>
        <fullName evidence="2">Transposable element Tc1 transposase</fullName>
    </submittedName>
</protein>
<dbReference type="InterPro" id="IPR036397">
    <property type="entry name" value="RNaseH_sf"/>
</dbReference>
<feature type="non-terminal residue" evidence="2">
    <location>
        <position position="1"/>
    </location>
</feature>
<evidence type="ECO:0000313" key="3">
    <source>
        <dbReference type="Proteomes" id="UP000000311"/>
    </source>
</evidence>
<dbReference type="Proteomes" id="UP000000311">
    <property type="component" value="Unassembled WGS sequence"/>
</dbReference>
<gene>
    <name evidence="2" type="ORF">EAG_00221</name>
</gene>